<keyword evidence="3" id="KW-1185">Reference proteome</keyword>
<organism evidence="2 3">
    <name type="scientific">Pristionchus fissidentatus</name>
    <dbReference type="NCBI Taxonomy" id="1538716"/>
    <lineage>
        <taxon>Eukaryota</taxon>
        <taxon>Metazoa</taxon>
        <taxon>Ecdysozoa</taxon>
        <taxon>Nematoda</taxon>
        <taxon>Chromadorea</taxon>
        <taxon>Rhabditida</taxon>
        <taxon>Rhabditina</taxon>
        <taxon>Diplogasteromorpha</taxon>
        <taxon>Diplogasteroidea</taxon>
        <taxon>Neodiplogasteridae</taxon>
        <taxon>Pristionchus</taxon>
    </lineage>
</organism>
<dbReference type="Proteomes" id="UP001432322">
    <property type="component" value="Unassembled WGS sequence"/>
</dbReference>
<sequence length="102" mass="10780">RRTAHVITPLPLASSSSPPPLFPFSPSSSYPPPLSSSSLSCFFSTGSCRTSIPCPRFHRRPASSECPSSCPTPPAPSSSPPHTPYLYLPHSSPPPAPAPRRS</sequence>
<feature type="compositionally biased region" description="Pro residues" evidence="1">
    <location>
        <begin position="70"/>
        <end position="83"/>
    </location>
</feature>
<evidence type="ECO:0000313" key="3">
    <source>
        <dbReference type="Proteomes" id="UP001432322"/>
    </source>
</evidence>
<feature type="region of interest" description="Disordered" evidence="1">
    <location>
        <begin position="58"/>
        <end position="102"/>
    </location>
</feature>
<dbReference type="EMBL" id="BTSY01000006">
    <property type="protein sequence ID" value="GMT34601.1"/>
    <property type="molecule type" value="Genomic_DNA"/>
</dbReference>
<accession>A0AAV5WRF1</accession>
<comment type="caution">
    <text evidence="2">The sequence shown here is derived from an EMBL/GenBank/DDBJ whole genome shotgun (WGS) entry which is preliminary data.</text>
</comment>
<evidence type="ECO:0000256" key="1">
    <source>
        <dbReference type="SAM" id="MobiDB-lite"/>
    </source>
</evidence>
<evidence type="ECO:0000313" key="2">
    <source>
        <dbReference type="EMBL" id="GMT34601.1"/>
    </source>
</evidence>
<dbReference type="AlphaFoldDB" id="A0AAV5WRF1"/>
<name>A0AAV5WRF1_9BILA</name>
<feature type="region of interest" description="Disordered" evidence="1">
    <location>
        <begin position="1"/>
        <end position="20"/>
    </location>
</feature>
<proteinExistence type="predicted"/>
<gene>
    <name evidence="2" type="ORF">PFISCL1PPCAC_25898</name>
</gene>
<protein>
    <submittedName>
        <fullName evidence="2">Uncharacterized protein</fullName>
    </submittedName>
</protein>
<reference evidence="2" key="1">
    <citation type="submission" date="2023-10" db="EMBL/GenBank/DDBJ databases">
        <title>Genome assembly of Pristionchus species.</title>
        <authorList>
            <person name="Yoshida K."/>
            <person name="Sommer R.J."/>
        </authorList>
    </citation>
    <scope>NUCLEOTIDE SEQUENCE</scope>
    <source>
        <strain evidence="2">RS5133</strain>
    </source>
</reference>
<feature type="compositionally biased region" description="Pro residues" evidence="1">
    <location>
        <begin position="91"/>
        <end position="102"/>
    </location>
</feature>
<feature type="non-terminal residue" evidence="2">
    <location>
        <position position="1"/>
    </location>
</feature>